<dbReference type="PROSITE" id="PS51123">
    <property type="entry name" value="OMPA_2"/>
    <property type="match status" value="1"/>
</dbReference>
<keyword evidence="2" id="KW-1133">Transmembrane helix</keyword>
<dbReference type="PANTHER" id="PTHR30329:SF21">
    <property type="entry name" value="LIPOPROTEIN YIAD-RELATED"/>
    <property type="match status" value="1"/>
</dbReference>
<dbReference type="Pfam" id="PF00691">
    <property type="entry name" value="OmpA"/>
    <property type="match status" value="1"/>
</dbReference>
<accession>A0A090ESV0</accession>
<dbReference type="InterPro" id="IPR050330">
    <property type="entry name" value="Bact_OuterMem_StrucFunc"/>
</dbReference>
<evidence type="ECO:0000256" key="2">
    <source>
        <dbReference type="SAM" id="Phobius"/>
    </source>
</evidence>
<feature type="transmembrane region" description="Helical" evidence="2">
    <location>
        <begin position="290"/>
        <end position="311"/>
    </location>
</feature>
<sequence>MTSAAGQNREIEQLRKLLFQTEAARLEALGADVLLLQQYIGSPERLETATADILVAALERAEVVRPRELANVIAPSVVSAIRSEIRNSRDLMVDALYPITGRLVSAAVANAFKELVARLEQRLNALTSTELWIGRIKSLATGRPISEFVLANASPPRVNRLLMIERGNGRLVADWKRDETSDERADLLSAMVAAILEFSVQALAGEGNLQQLDFGGREIVLRASPRFILAAECIGPLRPVDNARINSLFFDTIESMDGAKDCDAATLASLATSIEADPAAEPKPRRGGKVALFVLAALVAAGLAWLASVYLTRTMLERRTNAALQELAGKEPLLESFPLRLDFDHHGRSISVSGIEPSQVQTAPLIDALAKAAAPYRVVGRIGVVPGMEQSAALRADIDALRQSVTGLQAGIDENRRAIAELQQSLAGLRKSAGETGEALAGQRQSLAGLQARIDQTRGPSQEELQSLAGLRAGIDEIRAAMAEEAKTRNQQYEAVRSIADSPAERLDRFMASTAIFFGTNDAFADDKQAEQQIQDLAGLLAGNDLRIRIVGHADDTGTESTNRVVARKRADQVVRKLVSLGIEPSRLFVVSRSSSVPISDVPSEGNRRVTFENVFQAERLQ</sequence>
<dbReference type="EMBL" id="CCNB01000011">
    <property type="protein sequence ID" value="CDX34597.1"/>
    <property type="molecule type" value="Genomic_DNA"/>
</dbReference>
<reference evidence="4 5" key="1">
    <citation type="submission" date="2014-08" db="EMBL/GenBank/DDBJ databases">
        <authorList>
            <person name="Moulin Lionel"/>
        </authorList>
    </citation>
    <scope>NUCLEOTIDE SEQUENCE [LARGE SCALE GENOMIC DNA]</scope>
</reference>
<dbReference type="GeneID" id="31890138"/>
<name>A0A090ESV0_MESPL</name>
<evidence type="ECO:0000259" key="3">
    <source>
        <dbReference type="PROSITE" id="PS51123"/>
    </source>
</evidence>
<dbReference type="PANTHER" id="PTHR30329">
    <property type="entry name" value="STATOR ELEMENT OF FLAGELLAR MOTOR COMPLEX"/>
    <property type="match status" value="1"/>
</dbReference>
<dbReference type="SUPFAM" id="SSF103088">
    <property type="entry name" value="OmpA-like"/>
    <property type="match status" value="1"/>
</dbReference>
<evidence type="ECO:0000313" key="5">
    <source>
        <dbReference type="Proteomes" id="UP000046373"/>
    </source>
</evidence>
<dbReference type="Gene3D" id="3.30.1330.60">
    <property type="entry name" value="OmpA-like domain"/>
    <property type="match status" value="1"/>
</dbReference>
<dbReference type="Proteomes" id="UP000046373">
    <property type="component" value="Unassembled WGS sequence"/>
</dbReference>
<organism evidence="4 5">
    <name type="scientific">Mesorhizobium plurifarium</name>
    <dbReference type="NCBI Taxonomy" id="69974"/>
    <lineage>
        <taxon>Bacteria</taxon>
        <taxon>Pseudomonadati</taxon>
        <taxon>Pseudomonadota</taxon>
        <taxon>Alphaproteobacteria</taxon>
        <taxon>Hyphomicrobiales</taxon>
        <taxon>Phyllobacteriaceae</taxon>
        <taxon>Mesorhizobium</taxon>
    </lineage>
</organism>
<keyword evidence="1 2" id="KW-0472">Membrane</keyword>
<dbReference type="GO" id="GO:0016020">
    <property type="term" value="C:membrane"/>
    <property type="evidence" value="ECO:0007669"/>
    <property type="project" value="UniProtKB-UniRule"/>
</dbReference>
<dbReference type="CDD" id="cd07185">
    <property type="entry name" value="OmpA_C-like"/>
    <property type="match status" value="1"/>
</dbReference>
<keyword evidence="2" id="KW-0812">Transmembrane</keyword>
<evidence type="ECO:0000313" key="4">
    <source>
        <dbReference type="EMBL" id="CDX34597.1"/>
    </source>
</evidence>
<dbReference type="AlphaFoldDB" id="A0A090ESV0"/>
<feature type="domain" description="OmpA-like" evidence="3">
    <location>
        <begin position="505"/>
        <end position="618"/>
    </location>
</feature>
<protein>
    <submittedName>
        <fullName evidence="4">Putative OmpA/MotB domain protein</fullName>
    </submittedName>
</protein>
<gene>
    <name evidence="4" type="ORF">MPLDJ20_190067</name>
</gene>
<dbReference type="InterPro" id="IPR006665">
    <property type="entry name" value="OmpA-like"/>
</dbReference>
<dbReference type="InterPro" id="IPR036737">
    <property type="entry name" value="OmpA-like_sf"/>
</dbReference>
<proteinExistence type="predicted"/>
<evidence type="ECO:0000256" key="1">
    <source>
        <dbReference type="PROSITE-ProRule" id="PRU00473"/>
    </source>
</evidence>